<dbReference type="EMBL" id="VTUZ01000035">
    <property type="protein sequence ID" value="KAA1003505.1"/>
    <property type="molecule type" value="Genomic_DNA"/>
</dbReference>
<dbReference type="AlphaFoldDB" id="A0A5B0GL12"/>
<keyword evidence="2" id="KW-1185">Reference proteome</keyword>
<protein>
    <recommendedName>
        <fullName evidence="3">Preprotein translocase subunit SecA</fullName>
    </recommendedName>
</protein>
<name>A0A5B0GL12_9BURK</name>
<organism evidence="1 2">
    <name type="scientific">Paraburkholderia panacisoli</name>
    <dbReference type="NCBI Taxonomy" id="2603818"/>
    <lineage>
        <taxon>Bacteria</taxon>
        <taxon>Pseudomonadati</taxon>
        <taxon>Pseudomonadota</taxon>
        <taxon>Betaproteobacteria</taxon>
        <taxon>Burkholderiales</taxon>
        <taxon>Burkholderiaceae</taxon>
        <taxon>Paraburkholderia</taxon>
    </lineage>
</organism>
<reference evidence="1 2" key="1">
    <citation type="submission" date="2019-08" db="EMBL/GenBank/DDBJ databases">
        <title>Paraburkholderia sp. DCY113.</title>
        <authorList>
            <person name="Kang J."/>
        </authorList>
    </citation>
    <scope>NUCLEOTIDE SEQUENCE [LARGE SCALE GENOMIC DNA]</scope>
    <source>
        <strain evidence="1 2">DCY113</strain>
    </source>
</reference>
<accession>A0A5B0GL12</accession>
<sequence>MQSFPSAFPARYPRSMMRSPLSHHEIAILFLLLDAPSQVAPGDPDAIALQEARLVEIVSTAFDDERLRLTPAGAELLRRLGMTAS</sequence>
<gene>
    <name evidence="1" type="ORF">FVF58_36250</name>
</gene>
<evidence type="ECO:0000313" key="1">
    <source>
        <dbReference type="EMBL" id="KAA1003505.1"/>
    </source>
</evidence>
<comment type="caution">
    <text evidence="1">The sequence shown here is derived from an EMBL/GenBank/DDBJ whole genome shotgun (WGS) entry which is preliminary data.</text>
</comment>
<evidence type="ECO:0008006" key="3">
    <source>
        <dbReference type="Google" id="ProtNLM"/>
    </source>
</evidence>
<proteinExistence type="predicted"/>
<evidence type="ECO:0000313" key="2">
    <source>
        <dbReference type="Proteomes" id="UP000325273"/>
    </source>
</evidence>
<dbReference type="Proteomes" id="UP000325273">
    <property type="component" value="Unassembled WGS sequence"/>
</dbReference>